<keyword evidence="6 7" id="KW-0131">Cell cycle</keyword>
<keyword evidence="1 7" id="KW-1003">Cell membrane</keyword>
<dbReference type="Proteomes" id="UP000501676">
    <property type="component" value="Chromosome"/>
</dbReference>
<dbReference type="InterPro" id="IPR011922">
    <property type="entry name" value="Cell_div_FtsL"/>
</dbReference>
<evidence type="ECO:0000256" key="2">
    <source>
        <dbReference type="ARBA" id="ARBA00022618"/>
    </source>
</evidence>
<comment type="function">
    <text evidence="7">Essential cell division protein.</text>
</comment>
<evidence type="ECO:0000256" key="3">
    <source>
        <dbReference type="ARBA" id="ARBA00022692"/>
    </source>
</evidence>
<dbReference type="GO" id="GO:0043093">
    <property type="term" value="P:FtsZ-dependent cytokinesis"/>
    <property type="evidence" value="ECO:0007669"/>
    <property type="project" value="UniProtKB-UniRule"/>
</dbReference>
<dbReference type="GeneID" id="93221638"/>
<accession>A0A6G7B929</accession>
<evidence type="ECO:0000256" key="9">
    <source>
        <dbReference type="SAM" id="Coils"/>
    </source>
</evidence>
<keyword evidence="5 7" id="KW-0472">Membrane</keyword>
<dbReference type="EMBL" id="CP049228">
    <property type="protein sequence ID" value="QIH23967.1"/>
    <property type="molecule type" value="Genomic_DNA"/>
</dbReference>
<reference evidence="10 11" key="1">
    <citation type="submission" date="2020-02" db="EMBL/GenBank/DDBJ databases">
        <title>Complete genome sequences of six Lactobacillus iners strains isolated from the human vagina.</title>
        <authorList>
            <person name="France M.T."/>
            <person name="Rutt L."/>
            <person name="Narina S."/>
            <person name="Arbaugh S."/>
            <person name="Humphrys M.S."/>
            <person name="Ma B."/>
            <person name="Hayward M.R."/>
            <person name="Relman D."/>
            <person name="Kwon D.S."/>
            <person name="Ravel J."/>
        </authorList>
    </citation>
    <scope>NUCLEOTIDE SEQUENCE [LARGE SCALE GENOMIC DNA]</scope>
    <source>
        <strain evidence="10 11">C0210C1</strain>
    </source>
</reference>
<keyword evidence="2 7" id="KW-0132">Cell division</keyword>
<evidence type="ECO:0000256" key="1">
    <source>
        <dbReference type="ARBA" id="ARBA00022475"/>
    </source>
</evidence>
<evidence type="ECO:0000256" key="4">
    <source>
        <dbReference type="ARBA" id="ARBA00022989"/>
    </source>
</evidence>
<evidence type="ECO:0000256" key="7">
    <source>
        <dbReference type="HAMAP-Rule" id="MF_00910"/>
    </source>
</evidence>
<comment type="similarity">
    <text evidence="7">Belongs to the FtsL family.</text>
</comment>
<feature type="transmembrane region" description="Helical" evidence="7">
    <location>
        <begin position="40"/>
        <end position="59"/>
    </location>
</feature>
<dbReference type="AlphaFoldDB" id="A0A6G7B929"/>
<evidence type="ECO:0000256" key="5">
    <source>
        <dbReference type="ARBA" id="ARBA00023136"/>
    </source>
</evidence>
<keyword evidence="3 7" id="KW-0812">Transmembrane</keyword>
<dbReference type="RefSeq" id="WP_006729187.1">
    <property type="nucleotide sequence ID" value="NZ_CABKQA010000001.1"/>
</dbReference>
<dbReference type="GO" id="GO:0032153">
    <property type="term" value="C:cell division site"/>
    <property type="evidence" value="ECO:0007669"/>
    <property type="project" value="UniProtKB-UniRule"/>
</dbReference>
<evidence type="ECO:0000313" key="10">
    <source>
        <dbReference type="EMBL" id="QIH23967.1"/>
    </source>
</evidence>
<dbReference type="GO" id="GO:0005886">
    <property type="term" value="C:plasma membrane"/>
    <property type="evidence" value="ECO:0007669"/>
    <property type="project" value="UniProtKB-SubCell"/>
</dbReference>
<keyword evidence="4 7" id="KW-1133">Transmembrane helix</keyword>
<name>A0A6G7B929_9LACO</name>
<evidence type="ECO:0000313" key="11">
    <source>
        <dbReference type="Proteomes" id="UP000501676"/>
    </source>
</evidence>
<keyword evidence="9" id="KW-0175">Coiled coil</keyword>
<gene>
    <name evidence="7 10" type="primary">ftsL</name>
    <name evidence="10" type="ORF">G6Z83_04535</name>
</gene>
<proteinExistence type="inferred from homology"/>
<dbReference type="HAMAP" id="MF_00910">
    <property type="entry name" value="FtsL"/>
    <property type="match status" value="1"/>
</dbReference>
<evidence type="ECO:0000256" key="6">
    <source>
        <dbReference type="ARBA" id="ARBA00023306"/>
    </source>
</evidence>
<comment type="subcellular location">
    <subcellularLocation>
        <location evidence="7">Cell membrane</location>
        <topology evidence="7">Single-pass type II membrane protein</topology>
    </subcellularLocation>
    <text evidence="7">Localizes to the division septum where it forms a ring structure.</text>
</comment>
<feature type="coiled-coil region" evidence="9">
    <location>
        <begin position="64"/>
        <end position="98"/>
    </location>
</feature>
<organism evidence="10 11">
    <name type="scientific">Lactobacillus iners</name>
    <dbReference type="NCBI Taxonomy" id="147802"/>
    <lineage>
        <taxon>Bacteria</taxon>
        <taxon>Bacillati</taxon>
        <taxon>Bacillota</taxon>
        <taxon>Bacilli</taxon>
        <taxon>Lactobacillales</taxon>
        <taxon>Lactobacillaceae</taxon>
        <taxon>Lactobacillus</taxon>
    </lineage>
</organism>
<dbReference type="NCBIfam" id="TIGR02209">
    <property type="entry name" value="ftsL_broad"/>
    <property type="match status" value="1"/>
</dbReference>
<evidence type="ECO:0000256" key="8">
    <source>
        <dbReference type="NCBIfam" id="TIGR02209"/>
    </source>
</evidence>
<sequence>MVDSSARNFRYSELDADNQRNKQVIVRLTSQNEPLSLTEVLFIAFGVVMTLIMMCFMISSNISATNAQRNLSEIQKDIATVQNKNTNLRQEIGELTSANRMNKLAKQYGLQLIESNIRNIR</sequence>
<protein>
    <recommendedName>
        <fullName evidence="7 8">Cell division protein FtsL</fullName>
    </recommendedName>
</protein>